<protein>
    <submittedName>
        <fullName evidence="1">Uncharacterized protein</fullName>
    </submittedName>
</protein>
<dbReference type="AlphaFoldDB" id="A0A0A9DFJ8"/>
<evidence type="ECO:0000313" key="1">
    <source>
        <dbReference type="EMBL" id="JAD87374.1"/>
    </source>
</evidence>
<reference evidence="1" key="2">
    <citation type="journal article" date="2015" name="Data Brief">
        <title>Shoot transcriptome of the giant reed, Arundo donax.</title>
        <authorList>
            <person name="Barrero R.A."/>
            <person name="Guerrero F.D."/>
            <person name="Moolhuijzen P."/>
            <person name="Goolsby J.A."/>
            <person name="Tidwell J."/>
            <person name="Bellgard S.E."/>
            <person name="Bellgard M.I."/>
        </authorList>
    </citation>
    <scope>NUCLEOTIDE SEQUENCE</scope>
    <source>
        <tissue evidence="1">Shoot tissue taken approximately 20 cm above the soil surface</tissue>
    </source>
</reference>
<name>A0A0A9DFJ8_ARUDO</name>
<accession>A0A0A9DFJ8</accession>
<proteinExistence type="predicted"/>
<sequence length="51" mass="5657">MRASVARISSCRAFLHCITVRFEVFLVSPQLGMALGAPPKGFMPLYSTRKN</sequence>
<organism evidence="1">
    <name type="scientific">Arundo donax</name>
    <name type="common">Giant reed</name>
    <name type="synonym">Donax arundinaceus</name>
    <dbReference type="NCBI Taxonomy" id="35708"/>
    <lineage>
        <taxon>Eukaryota</taxon>
        <taxon>Viridiplantae</taxon>
        <taxon>Streptophyta</taxon>
        <taxon>Embryophyta</taxon>
        <taxon>Tracheophyta</taxon>
        <taxon>Spermatophyta</taxon>
        <taxon>Magnoliopsida</taxon>
        <taxon>Liliopsida</taxon>
        <taxon>Poales</taxon>
        <taxon>Poaceae</taxon>
        <taxon>PACMAD clade</taxon>
        <taxon>Arundinoideae</taxon>
        <taxon>Arundineae</taxon>
        <taxon>Arundo</taxon>
    </lineage>
</organism>
<reference evidence="1" key="1">
    <citation type="submission" date="2014-09" db="EMBL/GenBank/DDBJ databases">
        <authorList>
            <person name="Magalhaes I.L.F."/>
            <person name="Oliveira U."/>
            <person name="Santos F.R."/>
            <person name="Vidigal T.H.D.A."/>
            <person name="Brescovit A.D."/>
            <person name="Santos A.J."/>
        </authorList>
    </citation>
    <scope>NUCLEOTIDE SEQUENCE</scope>
    <source>
        <tissue evidence="1">Shoot tissue taken approximately 20 cm above the soil surface</tissue>
    </source>
</reference>
<dbReference type="EMBL" id="GBRH01210521">
    <property type="protein sequence ID" value="JAD87374.1"/>
    <property type="molecule type" value="Transcribed_RNA"/>
</dbReference>